<dbReference type="GO" id="GO:0008171">
    <property type="term" value="F:O-methyltransferase activity"/>
    <property type="evidence" value="ECO:0007669"/>
    <property type="project" value="InterPro"/>
</dbReference>
<dbReference type="InterPro" id="IPR036390">
    <property type="entry name" value="WH_DNA-bd_sf"/>
</dbReference>
<evidence type="ECO:0000313" key="5">
    <source>
        <dbReference type="EMBL" id="CAA7391545.1"/>
    </source>
</evidence>
<accession>A0A7I8K4X6</accession>
<dbReference type="Pfam" id="PF00891">
    <property type="entry name" value="Methyltransf_2"/>
    <property type="match status" value="1"/>
</dbReference>
<dbReference type="Gene3D" id="1.10.10.10">
    <property type="entry name" value="Winged helix-like DNA-binding domain superfamily/Winged helix DNA-binding domain"/>
    <property type="match status" value="1"/>
</dbReference>
<dbReference type="GO" id="GO:0032259">
    <property type="term" value="P:methylation"/>
    <property type="evidence" value="ECO:0007669"/>
    <property type="project" value="UniProtKB-KW"/>
</dbReference>
<dbReference type="AlphaFoldDB" id="A0A7I8K4X6"/>
<dbReference type="Proteomes" id="UP000663760">
    <property type="component" value="Chromosome 2"/>
</dbReference>
<evidence type="ECO:0000256" key="2">
    <source>
        <dbReference type="ARBA" id="ARBA00022679"/>
    </source>
</evidence>
<organism evidence="5 6">
    <name type="scientific">Spirodela intermedia</name>
    <name type="common">Intermediate duckweed</name>
    <dbReference type="NCBI Taxonomy" id="51605"/>
    <lineage>
        <taxon>Eukaryota</taxon>
        <taxon>Viridiplantae</taxon>
        <taxon>Streptophyta</taxon>
        <taxon>Embryophyta</taxon>
        <taxon>Tracheophyta</taxon>
        <taxon>Spermatophyta</taxon>
        <taxon>Magnoliopsida</taxon>
        <taxon>Liliopsida</taxon>
        <taxon>Araceae</taxon>
        <taxon>Lemnoideae</taxon>
        <taxon>Spirodela</taxon>
    </lineage>
</organism>
<sequence length="118" mass="13175">MVSIADEVGMTLLEEDRAGSGAQLFPEEIVAQLPTENQEAAVMVDRILRLLASYSILICSVVNDEVRKARRRYGPAVPFSRAHGMTLFEYLGTDPRFNKVFNASMNECVILTVSVNYF</sequence>
<proteinExistence type="predicted"/>
<keyword evidence="3" id="KW-0949">S-adenosyl-L-methionine</keyword>
<dbReference type="PANTHER" id="PTHR11746">
    <property type="entry name" value="O-METHYLTRANSFERASE"/>
    <property type="match status" value="1"/>
</dbReference>
<evidence type="ECO:0000256" key="1">
    <source>
        <dbReference type="ARBA" id="ARBA00022603"/>
    </source>
</evidence>
<keyword evidence="1" id="KW-0489">Methyltransferase</keyword>
<gene>
    <name evidence="5" type="ORF">SI8410_02002828</name>
</gene>
<name>A0A7I8K4X6_SPIIN</name>
<dbReference type="InterPro" id="IPR001077">
    <property type="entry name" value="COMT_C"/>
</dbReference>
<evidence type="ECO:0000256" key="3">
    <source>
        <dbReference type="ARBA" id="ARBA00022691"/>
    </source>
</evidence>
<evidence type="ECO:0000313" key="6">
    <source>
        <dbReference type="Proteomes" id="UP000663760"/>
    </source>
</evidence>
<keyword evidence="6" id="KW-1185">Reference proteome</keyword>
<protein>
    <recommendedName>
        <fullName evidence="4">O-methyltransferase C-terminal domain-containing protein</fullName>
    </recommendedName>
</protein>
<dbReference type="InterPro" id="IPR036388">
    <property type="entry name" value="WH-like_DNA-bd_sf"/>
</dbReference>
<dbReference type="SUPFAM" id="SSF46785">
    <property type="entry name" value="Winged helix' DNA-binding domain"/>
    <property type="match status" value="1"/>
</dbReference>
<feature type="domain" description="O-methyltransferase C-terminal" evidence="4">
    <location>
        <begin position="64"/>
        <end position="113"/>
    </location>
</feature>
<reference evidence="5" key="1">
    <citation type="submission" date="2020-02" db="EMBL/GenBank/DDBJ databases">
        <authorList>
            <person name="Scholz U."/>
            <person name="Mascher M."/>
            <person name="Fiebig A."/>
        </authorList>
    </citation>
    <scope>NUCLEOTIDE SEQUENCE</scope>
</reference>
<keyword evidence="2" id="KW-0808">Transferase</keyword>
<dbReference type="EMBL" id="LR746265">
    <property type="protein sequence ID" value="CAA7391545.1"/>
    <property type="molecule type" value="Genomic_DNA"/>
</dbReference>
<dbReference type="OrthoDB" id="780145at2759"/>
<evidence type="ECO:0000259" key="4">
    <source>
        <dbReference type="Pfam" id="PF00891"/>
    </source>
</evidence>
<dbReference type="InterPro" id="IPR016461">
    <property type="entry name" value="COMT-like"/>
</dbReference>